<keyword evidence="1" id="KW-0472">Membrane</keyword>
<evidence type="ECO:0000313" key="2">
    <source>
        <dbReference type="EMBL" id="KAJ7776556.1"/>
    </source>
</evidence>
<accession>A0AAD7K3V0</accession>
<feature type="transmembrane region" description="Helical" evidence="1">
    <location>
        <begin position="12"/>
        <end position="31"/>
    </location>
</feature>
<keyword evidence="3" id="KW-1185">Reference proteome</keyword>
<comment type="caution">
    <text evidence="2">The sequence shown here is derived from an EMBL/GenBank/DDBJ whole genome shotgun (WGS) entry which is preliminary data.</text>
</comment>
<name>A0AAD7K3V0_9AGAR</name>
<dbReference type="Proteomes" id="UP001215280">
    <property type="component" value="Unassembled WGS sequence"/>
</dbReference>
<sequence>DEYALTVQEANLLYWASTLMGFTYSFINHFIANAPEEPPFDIPQLHFVHAGVAVVHDQVSGTNVANVSSISRTYLLEELIDTENEDFVKFIHNGNALPLLPPSDPLYQIAEFLCFTQHVQYFKTDCSVCLSDLQGTLPDLCTLEWILILLQAQKPCLLTHK</sequence>
<evidence type="ECO:0000256" key="1">
    <source>
        <dbReference type="SAM" id="Phobius"/>
    </source>
</evidence>
<dbReference type="AlphaFoldDB" id="A0AAD7K3V0"/>
<keyword evidence="1" id="KW-1133">Transmembrane helix</keyword>
<reference evidence="2" key="1">
    <citation type="submission" date="2023-03" db="EMBL/GenBank/DDBJ databases">
        <title>Massive genome expansion in bonnet fungi (Mycena s.s.) driven by repeated elements and novel gene families across ecological guilds.</title>
        <authorList>
            <consortium name="Lawrence Berkeley National Laboratory"/>
            <person name="Harder C.B."/>
            <person name="Miyauchi S."/>
            <person name="Viragh M."/>
            <person name="Kuo A."/>
            <person name="Thoen E."/>
            <person name="Andreopoulos B."/>
            <person name="Lu D."/>
            <person name="Skrede I."/>
            <person name="Drula E."/>
            <person name="Henrissat B."/>
            <person name="Morin E."/>
            <person name="Kohler A."/>
            <person name="Barry K."/>
            <person name="LaButti K."/>
            <person name="Morin E."/>
            <person name="Salamov A."/>
            <person name="Lipzen A."/>
            <person name="Mereny Z."/>
            <person name="Hegedus B."/>
            <person name="Baldrian P."/>
            <person name="Stursova M."/>
            <person name="Weitz H."/>
            <person name="Taylor A."/>
            <person name="Grigoriev I.V."/>
            <person name="Nagy L.G."/>
            <person name="Martin F."/>
            <person name="Kauserud H."/>
        </authorList>
    </citation>
    <scope>NUCLEOTIDE SEQUENCE</scope>
    <source>
        <strain evidence="2">CBHHK188m</strain>
    </source>
</reference>
<gene>
    <name evidence="2" type="ORF">DFH07DRAFT_731711</name>
</gene>
<evidence type="ECO:0008006" key="4">
    <source>
        <dbReference type="Google" id="ProtNLM"/>
    </source>
</evidence>
<organism evidence="2 3">
    <name type="scientific">Mycena maculata</name>
    <dbReference type="NCBI Taxonomy" id="230809"/>
    <lineage>
        <taxon>Eukaryota</taxon>
        <taxon>Fungi</taxon>
        <taxon>Dikarya</taxon>
        <taxon>Basidiomycota</taxon>
        <taxon>Agaricomycotina</taxon>
        <taxon>Agaricomycetes</taxon>
        <taxon>Agaricomycetidae</taxon>
        <taxon>Agaricales</taxon>
        <taxon>Marasmiineae</taxon>
        <taxon>Mycenaceae</taxon>
        <taxon>Mycena</taxon>
    </lineage>
</organism>
<feature type="non-terminal residue" evidence="2">
    <location>
        <position position="1"/>
    </location>
</feature>
<keyword evidence="1" id="KW-0812">Transmembrane</keyword>
<dbReference type="EMBL" id="JARJLG010000012">
    <property type="protein sequence ID" value="KAJ7776556.1"/>
    <property type="molecule type" value="Genomic_DNA"/>
</dbReference>
<protein>
    <recommendedName>
        <fullName evidence="4">Alpha-type protein kinase domain-containing protein</fullName>
    </recommendedName>
</protein>
<evidence type="ECO:0000313" key="3">
    <source>
        <dbReference type="Proteomes" id="UP001215280"/>
    </source>
</evidence>
<proteinExistence type="predicted"/>